<dbReference type="RefSeq" id="WP_249312804.1">
    <property type="nucleotide sequence ID" value="NZ_JACRSU010000003.1"/>
</dbReference>
<protein>
    <submittedName>
        <fullName evidence="3">VOC family protein</fullName>
    </submittedName>
</protein>
<dbReference type="PANTHER" id="PTHR36113">
    <property type="entry name" value="LYASE, PUTATIVE-RELATED-RELATED"/>
    <property type="match status" value="1"/>
</dbReference>
<evidence type="ECO:0000259" key="2">
    <source>
        <dbReference type="PROSITE" id="PS51819"/>
    </source>
</evidence>
<dbReference type="Pfam" id="PF00903">
    <property type="entry name" value="Glyoxalase"/>
    <property type="match status" value="1"/>
</dbReference>
<dbReference type="InterPro" id="IPR004360">
    <property type="entry name" value="Glyas_Fos-R_dOase_dom"/>
</dbReference>
<dbReference type="InterPro" id="IPR037523">
    <property type="entry name" value="VOC_core"/>
</dbReference>
<dbReference type="Gene3D" id="3.10.180.10">
    <property type="entry name" value="2,3-Dihydroxybiphenyl 1,2-Dioxygenase, domain 1"/>
    <property type="match status" value="1"/>
</dbReference>
<organism evidence="3 4">
    <name type="scientific">Congzhengia minquanensis</name>
    <dbReference type="NCBI Taxonomy" id="2763657"/>
    <lineage>
        <taxon>Bacteria</taxon>
        <taxon>Bacillati</taxon>
        <taxon>Bacillota</taxon>
        <taxon>Clostridia</taxon>
        <taxon>Eubacteriales</taxon>
        <taxon>Oscillospiraceae</taxon>
        <taxon>Congzhengia</taxon>
    </lineage>
</organism>
<keyword evidence="4" id="KW-1185">Reference proteome</keyword>
<dbReference type="PROSITE" id="PS51819">
    <property type="entry name" value="VOC"/>
    <property type="match status" value="1"/>
</dbReference>
<reference evidence="3" key="1">
    <citation type="submission" date="2020-08" db="EMBL/GenBank/DDBJ databases">
        <title>Genome public.</title>
        <authorList>
            <person name="Liu C."/>
            <person name="Sun Q."/>
        </authorList>
    </citation>
    <scope>NUCLEOTIDE SEQUENCE</scope>
    <source>
        <strain evidence="3">H8</strain>
    </source>
</reference>
<accession>A0A926DNM6</accession>
<feature type="domain" description="VOC" evidence="2">
    <location>
        <begin position="4"/>
        <end position="123"/>
    </location>
</feature>
<evidence type="ECO:0000313" key="3">
    <source>
        <dbReference type="EMBL" id="MBC8541012.1"/>
    </source>
</evidence>
<keyword evidence="1" id="KW-0479">Metal-binding</keyword>
<dbReference type="InterPro" id="IPR029068">
    <property type="entry name" value="Glyas_Bleomycin-R_OHBP_Dase"/>
</dbReference>
<dbReference type="InterPro" id="IPR051332">
    <property type="entry name" value="Fosfomycin_Res_Enzymes"/>
</dbReference>
<dbReference type="GO" id="GO:0046872">
    <property type="term" value="F:metal ion binding"/>
    <property type="evidence" value="ECO:0007669"/>
    <property type="project" value="UniProtKB-KW"/>
</dbReference>
<evidence type="ECO:0000256" key="1">
    <source>
        <dbReference type="ARBA" id="ARBA00022723"/>
    </source>
</evidence>
<dbReference type="SUPFAM" id="SSF54593">
    <property type="entry name" value="Glyoxalase/Bleomycin resistance protein/Dihydroxybiphenyl dioxygenase"/>
    <property type="match status" value="1"/>
</dbReference>
<gene>
    <name evidence="3" type="ORF">H8698_08510</name>
</gene>
<comment type="caution">
    <text evidence="3">The sequence shown here is derived from an EMBL/GenBank/DDBJ whole genome shotgun (WGS) entry which is preliminary data.</text>
</comment>
<dbReference type="EMBL" id="JACRSU010000003">
    <property type="protein sequence ID" value="MBC8541012.1"/>
    <property type="molecule type" value="Genomic_DNA"/>
</dbReference>
<dbReference type="AlphaFoldDB" id="A0A926DNM6"/>
<dbReference type="Proteomes" id="UP000611762">
    <property type="component" value="Unassembled WGS sequence"/>
</dbReference>
<evidence type="ECO:0000313" key="4">
    <source>
        <dbReference type="Proteomes" id="UP000611762"/>
    </source>
</evidence>
<dbReference type="CDD" id="cd06587">
    <property type="entry name" value="VOC"/>
    <property type="match status" value="1"/>
</dbReference>
<proteinExistence type="predicted"/>
<dbReference type="PANTHER" id="PTHR36113:SF6">
    <property type="entry name" value="FOSFOMYCIN RESISTANCE PROTEIN FOSX"/>
    <property type="match status" value="1"/>
</dbReference>
<name>A0A926DNM6_9FIRM</name>
<sequence length="127" mass="14291">MITGIEHIAVLAKDSKALTDWYVKLFGFEIVYDNGKGTYFVKAADGSMLEIIACSGDCRPTEPKEWGIRHFALSVTEDGFDEMVEKLKVEKVEVVTDVAVSPKGIKTFFFRDIEGNIFHLIFRPTPL</sequence>